<evidence type="ECO:0000313" key="1">
    <source>
        <dbReference type="EMBL" id="PWA87063.1"/>
    </source>
</evidence>
<organism evidence="1 2">
    <name type="scientific">Artemisia annua</name>
    <name type="common">Sweet wormwood</name>
    <dbReference type="NCBI Taxonomy" id="35608"/>
    <lineage>
        <taxon>Eukaryota</taxon>
        <taxon>Viridiplantae</taxon>
        <taxon>Streptophyta</taxon>
        <taxon>Embryophyta</taxon>
        <taxon>Tracheophyta</taxon>
        <taxon>Spermatophyta</taxon>
        <taxon>Magnoliopsida</taxon>
        <taxon>eudicotyledons</taxon>
        <taxon>Gunneridae</taxon>
        <taxon>Pentapetalae</taxon>
        <taxon>asterids</taxon>
        <taxon>campanulids</taxon>
        <taxon>Asterales</taxon>
        <taxon>Asteraceae</taxon>
        <taxon>Asteroideae</taxon>
        <taxon>Anthemideae</taxon>
        <taxon>Artemisiinae</taxon>
        <taxon>Artemisia</taxon>
    </lineage>
</organism>
<dbReference type="GO" id="GO:0003700">
    <property type="term" value="F:DNA-binding transcription factor activity"/>
    <property type="evidence" value="ECO:0007669"/>
    <property type="project" value="InterPro"/>
</dbReference>
<dbReference type="PANTHER" id="PTHR32002">
    <property type="entry name" value="PROTEIN NLP8"/>
    <property type="match status" value="1"/>
</dbReference>
<sequence>MERSVMQGGFHLQAETFGGPWADLQDPTSRELKKKIVSAVKTLSIDGKQSCLVQYWAATNAGKSHLLATTDQPFGIYGSDQGLELYRKACLHHKLYVHREGKISFGLPGHAFKDRTPHQTQHVHNYPEDQRPSCEDKAIFSEKWGSFAVPVILANECIGVLEFVDTEPTHTYDGDINEVNRALKCAGFESFNVRDTQKDTHIPNKRERKTNSSMYEHYNVLVPYFGLSKAKAMEKIDHKFFPKKQTETTREATHIPDYSAGKAKKVKKEFEEGNRLECQDHETPYLDALNHFVVDNDYNFPGLEIPDWSKSRADQTLCDETSSLGILNNAGDLNSGWDIDLDDMDLDDIDLDHVLNHLLDQEIHDLSDTHTDQTILCEGTNSFGILNDASCDFNSSWDKGVNERPYEPITTTNTSRSGIHQSPITGFKQESCEMGDEFFSPDMFKDF</sequence>
<dbReference type="InterPro" id="IPR045012">
    <property type="entry name" value="NLP"/>
</dbReference>
<dbReference type="PANTHER" id="PTHR32002:SF35">
    <property type="entry name" value="PROTEIN NLP6"/>
    <property type="match status" value="1"/>
</dbReference>
<proteinExistence type="predicted"/>
<evidence type="ECO:0000313" key="2">
    <source>
        <dbReference type="Proteomes" id="UP000245207"/>
    </source>
</evidence>
<comment type="caution">
    <text evidence="1">The sequence shown here is derived from an EMBL/GenBank/DDBJ whole genome shotgun (WGS) entry which is preliminary data.</text>
</comment>
<dbReference type="EMBL" id="PKPP01000954">
    <property type="protein sequence ID" value="PWA87063.1"/>
    <property type="molecule type" value="Genomic_DNA"/>
</dbReference>
<accession>A0A2U1PMS5</accession>
<dbReference type="Proteomes" id="UP000245207">
    <property type="component" value="Unassembled WGS sequence"/>
</dbReference>
<dbReference type="AlphaFoldDB" id="A0A2U1PMS5"/>
<dbReference type="STRING" id="35608.A0A2U1PMS5"/>
<reference evidence="1 2" key="1">
    <citation type="journal article" date="2018" name="Mol. Plant">
        <title>The genome of Artemisia annua provides insight into the evolution of Asteraceae family and artemisinin biosynthesis.</title>
        <authorList>
            <person name="Shen Q."/>
            <person name="Zhang L."/>
            <person name="Liao Z."/>
            <person name="Wang S."/>
            <person name="Yan T."/>
            <person name="Shi P."/>
            <person name="Liu M."/>
            <person name="Fu X."/>
            <person name="Pan Q."/>
            <person name="Wang Y."/>
            <person name="Lv Z."/>
            <person name="Lu X."/>
            <person name="Zhang F."/>
            <person name="Jiang W."/>
            <person name="Ma Y."/>
            <person name="Chen M."/>
            <person name="Hao X."/>
            <person name="Li L."/>
            <person name="Tang Y."/>
            <person name="Lv G."/>
            <person name="Zhou Y."/>
            <person name="Sun X."/>
            <person name="Brodelius P.E."/>
            <person name="Rose J.K.C."/>
            <person name="Tang K."/>
        </authorList>
    </citation>
    <scope>NUCLEOTIDE SEQUENCE [LARGE SCALE GENOMIC DNA]</scope>
    <source>
        <strain evidence="2">cv. Huhao1</strain>
        <tissue evidence="1">Leaf</tissue>
    </source>
</reference>
<protein>
    <submittedName>
        <fullName evidence="1">RWP-RK domain-containing protein</fullName>
    </submittedName>
</protein>
<name>A0A2U1PMS5_ARTAN</name>
<keyword evidence="2" id="KW-1185">Reference proteome</keyword>
<gene>
    <name evidence="1" type="ORF">CTI12_AA135460</name>
</gene>